<feature type="domain" description="MIR" evidence="16">
    <location>
        <begin position="464"/>
        <end position="520"/>
    </location>
</feature>
<dbReference type="GO" id="GO:0004169">
    <property type="term" value="F:dolichyl-phosphate-mannose-protein mannosyltransferase activity"/>
    <property type="evidence" value="ECO:0007669"/>
    <property type="project" value="UniProtKB-UniRule"/>
</dbReference>
<gene>
    <name evidence="17" type="ORF">BDZ94DRAFT_1194095</name>
</gene>
<dbReference type="FunFam" id="2.80.10.50:FF:000012">
    <property type="entry name" value="Protein O-mannosyl-transferase 1"/>
    <property type="match status" value="1"/>
</dbReference>
<dbReference type="EC" id="2.4.1.109" evidence="4 14"/>
<keyword evidence="10 14" id="KW-1133">Transmembrane helix</keyword>
<organism evidence="17 18">
    <name type="scientific">Collybia nuda</name>
    <dbReference type="NCBI Taxonomy" id="64659"/>
    <lineage>
        <taxon>Eukaryota</taxon>
        <taxon>Fungi</taxon>
        <taxon>Dikarya</taxon>
        <taxon>Basidiomycota</taxon>
        <taxon>Agaricomycotina</taxon>
        <taxon>Agaricomycetes</taxon>
        <taxon>Agaricomycetidae</taxon>
        <taxon>Agaricales</taxon>
        <taxon>Tricholomatineae</taxon>
        <taxon>Clitocybaceae</taxon>
        <taxon>Collybia</taxon>
    </lineage>
</organism>
<dbReference type="InterPro" id="IPR003342">
    <property type="entry name" value="ArnT-like_N"/>
</dbReference>
<evidence type="ECO:0000256" key="10">
    <source>
        <dbReference type="ARBA" id="ARBA00022989"/>
    </source>
</evidence>
<name>A0A9P5Y5Q6_9AGAR</name>
<feature type="transmembrane region" description="Helical" evidence="14">
    <location>
        <begin position="765"/>
        <end position="781"/>
    </location>
</feature>
<evidence type="ECO:0000313" key="17">
    <source>
        <dbReference type="EMBL" id="KAF9462763.1"/>
    </source>
</evidence>
<evidence type="ECO:0000256" key="6">
    <source>
        <dbReference type="ARBA" id="ARBA00022679"/>
    </source>
</evidence>
<dbReference type="PROSITE" id="PS50919">
    <property type="entry name" value="MIR"/>
    <property type="match status" value="3"/>
</dbReference>
<feature type="transmembrane region" description="Helical" evidence="14">
    <location>
        <begin position="733"/>
        <end position="753"/>
    </location>
</feature>
<dbReference type="CDD" id="cd23284">
    <property type="entry name" value="beta-trefoil_MIR_PMT2-like"/>
    <property type="match status" value="1"/>
</dbReference>
<dbReference type="Proteomes" id="UP000807353">
    <property type="component" value="Unassembled WGS sequence"/>
</dbReference>
<dbReference type="Pfam" id="PF16192">
    <property type="entry name" value="PMT_4TMC"/>
    <property type="match status" value="1"/>
</dbReference>
<accession>A0A9P5Y5Q6</accession>
<evidence type="ECO:0000256" key="13">
    <source>
        <dbReference type="ARBA" id="ARBA00045102"/>
    </source>
</evidence>
<dbReference type="AlphaFoldDB" id="A0A9P5Y5Q6"/>
<feature type="transmembrane region" description="Helical" evidence="14">
    <location>
        <begin position="208"/>
        <end position="228"/>
    </location>
</feature>
<keyword evidence="5 14" id="KW-0328">Glycosyltransferase</keyword>
<comment type="caution">
    <text evidence="17">The sequence shown here is derived from an EMBL/GenBank/DDBJ whole genome shotgun (WGS) entry which is preliminary data.</text>
</comment>
<evidence type="ECO:0000256" key="14">
    <source>
        <dbReference type="RuleBase" id="RU367007"/>
    </source>
</evidence>
<evidence type="ECO:0000256" key="1">
    <source>
        <dbReference type="ARBA" id="ARBA00004477"/>
    </source>
</evidence>
<reference evidence="17" key="1">
    <citation type="submission" date="2020-11" db="EMBL/GenBank/DDBJ databases">
        <authorList>
            <consortium name="DOE Joint Genome Institute"/>
            <person name="Ahrendt S."/>
            <person name="Riley R."/>
            <person name="Andreopoulos W."/>
            <person name="Labutti K."/>
            <person name="Pangilinan J."/>
            <person name="Ruiz-Duenas F.J."/>
            <person name="Barrasa J.M."/>
            <person name="Sanchez-Garcia M."/>
            <person name="Camarero S."/>
            <person name="Miyauchi S."/>
            <person name="Serrano A."/>
            <person name="Linde D."/>
            <person name="Babiker R."/>
            <person name="Drula E."/>
            <person name="Ayuso-Fernandez I."/>
            <person name="Pacheco R."/>
            <person name="Padilla G."/>
            <person name="Ferreira P."/>
            <person name="Barriuso J."/>
            <person name="Kellner H."/>
            <person name="Castanera R."/>
            <person name="Alfaro M."/>
            <person name="Ramirez L."/>
            <person name="Pisabarro A.G."/>
            <person name="Kuo A."/>
            <person name="Tritt A."/>
            <person name="Lipzen A."/>
            <person name="He G."/>
            <person name="Yan M."/>
            <person name="Ng V."/>
            <person name="Cullen D."/>
            <person name="Martin F."/>
            <person name="Rosso M.-N."/>
            <person name="Henrissat B."/>
            <person name="Hibbett D."/>
            <person name="Martinez A.T."/>
            <person name="Grigoriev I.V."/>
        </authorList>
    </citation>
    <scope>NUCLEOTIDE SEQUENCE</scope>
    <source>
        <strain evidence="17">CBS 247.69</strain>
    </source>
</reference>
<keyword evidence="18" id="KW-1185">Reference proteome</keyword>
<dbReference type="PANTHER" id="PTHR10050:SF46">
    <property type="entry name" value="PROTEIN O-MANNOSYL-TRANSFERASE 2"/>
    <property type="match status" value="1"/>
</dbReference>
<evidence type="ECO:0000256" key="5">
    <source>
        <dbReference type="ARBA" id="ARBA00022676"/>
    </source>
</evidence>
<evidence type="ECO:0000259" key="16">
    <source>
        <dbReference type="PROSITE" id="PS50919"/>
    </source>
</evidence>
<feature type="transmembrane region" description="Helical" evidence="14">
    <location>
        <begin position="234"/>
        <end position="252"/>
    </location>
</feature>
<evidence type="ECO:0000256" key="9">
    <source>
        <dbReference type="ARBA" id="ARBA00022824"/>
    </source>
</evidence>
<feature type="transmembrane region" description="Helical" evidence="14">
    <location>
        <begin position="665"/>
        <end position="686"/>
    </location>
</feature>
<sequence length="808" mass="92628">MRPSAVAVDFGAPDSDTPPRSSSDFEEISYPSNHWASSRTEEELPLHYMSEEKARRRVVRSGGEGAGIYDAPEKSPYEGYDDEGKDVYNKPRPMQNRIGSGRLPQPPPPPATSIQEFLLQNLEHIPPIVYTLLSCWTRFHKIGWSNVVVWDEAHFGKFGSHYLKREFYFDVHPPLGKMLVGLAGALAGYDGTFDFKSGVEYPENVPYVAMRVMLATFGVGMVPLGWYTAVELGMSQWACHLVALMVLFDIGWLCISRFILLDSMLLYFTFLTVFCLTKFHNQQYQSFSIDWWIWLFMTGFSIGCVTSVKMVGLFVTALVGLYTIEDLWDKFGDLKMSARDQARHWGARILCLIVVPVLVFMASFKIHFMVLNHSGPGDAQMSSLFQANLVGNDFAKNPLEVAYGSKITLKNMGWGGGLLHSHVQTYPVGSNQQQVTCYHYKDENNNWVVLPRWDQPEYNPNDELKYLADGDVIRLSHTPTSRNLHSHTVLAPVSKLNYEVSCYGNNTVGDVGDYWKVEVVDDIKQGKHVKRIHSLTTRLRFRHEQLGCYLRASNAVLPQWGFKQIEVSCVKDNNPKDTHTYWNVESHWNDRLPAGDAKFYRSPFLRDFWHLNVAMMTSNNALVPDPDKEDILASKPFDWPFLHLGLRMCGWGDNQIKYYLLGTPVIAWGGSVSLIVGLLSFGLYLLRRQRKYIDMEPREWEHFLYVGKIAFFGWALHYLPFLIMGRVTYVHHYLPTLYFSVLMLAHLLDHFIFSSRRYTTKTKSIAFGICTLAIVVTFWWFKGLAFGVMGPINEHKGLLWRKSWNIYD</sequence>
<comment type="pathway">
    <text evidence="2 14">Protein modification; protein glycosylation.</text>
</comment>
<evidence type="ECO:0000256" key="8">
    <source>
        <dbReference type="ARBA" id="ARBA00022737"/>
    </source>
</evidence>
<comment type="similarity">
    <text evidence="3 14">Belongs to the glycosyltransferase 39 family.</text>
</comment>
<feature type="region of interest" description="Disordered" evidence="15">
    <location>
        <begin position="1"/>
        <end position="42"/>
    </location>
</feature>
<dbReference type="InterPro" id="IPR036300">
    <property type="entry name" value="MIR_dom_sf"/>
</dbReference>
<dbReference type="EMBL" id="MU150269">
    <property type="protein sequence ID" value="KAF9462763.1"/>
    <property type="molecule type" value="Genomic_DNA"/>
</dbReference>
<dbReference type="Gene3D" id="2.80.10.50">
    <property type="match status" value="1"/>
</dbReference>
<dbReference type="Pfam" id="PF02366">
    <property type="entry name" value="PMT"/>
    <property type="match status" value="1"/>
</dbReference>
<dbReference type="SUPFAM" id="SSF82109">
    <property type="entry name" value="MIR domain"/>
    <property type="match status" value="1"/>
</dbReference>
<evidence type="ECO:0000256" key="12">
    <source>
        <dbReference type="ARBA" id="ARBA00045085"/>
    </source>
</evidence>
<evidence type="ECO:0000256" key="15">
    <source>
        <dbReference type="SAM" id="MobiDB-lite"/>
    </source>
</evidence>
<feature type="region of interest" description="Disordered" evidence="15">
    <location>
        <begin position="64"/>
        <end position="112"/>
    </location>
</feature>
<keyword evidence="9 14" id="KW-0256">Endoplasmic reticulum</keyword>
<evidence type="ECO:0000313" key="18">
    <source>
        <dbReference type="Proteomes" id="UP000807353"/>
    </source>
</evidence>
<evidence type="ECO:0000256" key="4">
    <source>
        <dbReference type="ARBA" id="ARBA00012839"/>
    </source>
</evidence>
<feature type="transmembrane region" description="Helical" evidence="14">
    <location>
        <begin position="345"/>
        <end position="364"/>
    </location>
</feature>
<evidence type="ECO:0000256" key="2">
    <source>
        <dbReference type="ARBA" id="ARBA00004922"/>
    </source>
</evidence>
<dbReference type="GO" id="GO:0005789">
    <property type="term" value="C:endoplasmic reticulum membrane"/>
    <property type="evidence" value="ECO:0007669"/>
    <property type="project" value="UniProtKB-SubCell"/>
</dbReference>
<feature type="transmembrane region" description="Helical" evidence="14">
    <location>
        <begin position="706"/>
        <end position="727"/>
    </location>
</feature>
<dbReference type="OrthoDB" id="292747at2759"/>
<dbReference type="InterPro" id="IPR016093">
    <property type="entry name" value="MIR_motif"/>
</dbReference>
<feature type="compositionally biased region" description="Low complexity" evidence="15">
    <location>
        <begin position="13"/>
        <end position="22"/>
    </location>
</feature>
<protein>
    <recommendedName>
        <fullName evidence="4 14">Dolichyl-phosphate-mannose--protein mannosyltransferase</fullName>
        <ecNumber evidence="4 14">2.4.1.109</ecNumber>
    </recommendedName>
</protein>
<dbReference type="InterPro" id="IPR032421">
    <property type="entry name" value="PMT_4TMC"/>
</dbReference>
<feature type="transmembrane region" description="Helical" evidence="14">
    <location>
        <begin position="291"/>
        <end position="324"/>
    </location>
</feature>
<proteinExistence type="inferred from homology"/>
<keyword evidence="6 14" id="KW-0808">Transferase</keyword>
<evidence type="ECO:0000256" key="7">
    <source>
        <dbReference type="ARBA" id="ARBA00022692"/>
    </source>
</evidence>
<comment type="subcellular location">
    <subcellularLocation>
        <location evidence="1 14">Endoplasmic reticulum membrane</location>
        <topology evidence="1 14">Multi-pass membrane protein</topology>
    </subcellularLocation>
</comment>
<dbReference type="Pfam" id="PF02815">
    <property type="entry name" value="MIR"/>
    <property type="match status" value="1"/>
</dbReference>
<dbReference type="InterPro" id="IPR027005">
    <property type="entry name" value="PMT-like"/>
</dbReference>
<dbReference type="PANTHER" id="PTHR10050">
    <property type="entry name" value="DOLICHYL-PHOSPHATE-MANNOSE--PROTEIN MANNOSYLTRANSFERASE"/>
    <property type="match status" value="1"/>
</dbReference>
<evidence type="ECO:0000256" key="3">
    <source>
        <dbReference type="ARBA" id="ARBA00007222"/>
    </source>
</evidence>
<comment type="function">
    <text evidence="14">Transfers mannose from Dol-P-mannose to Ser or Thr residues on proteins.</text>
</comment>
<feature type="domain" description="MIR" evidence="16">
    <location>
        <begin position="526"/>
        <end position="587"/>
    </location>
</feature>
<keyword evidence="7 14" id="KW-0812">Transmembrane</keyword>
<evidence type="ECO:0000256" key="11">
    <source>
        <dbReference type="ARBA" id="ARBA00023136"/>
    </source>
</evidence>
<comment type="catalytic activity">
    <reaction evidence="13 14">
        <text>a di-trans,poly-cis-dolichyl beta-D-mannosyl phosphate + L-seryl-[protein] = 3-O-(alpha-D-mannosyl)-L-seryl-[protein] + a di-trans,poly-cis-dolichyl phosphate + H(+)</text>
        <dbReference type="Rhea" id="RHEA:17377"/>
        <dbReference type="Rhea" id="RHEA-COMP:9863"/>
        <dbReference type="Rhea" id="RHEA-COMP:13546"/>
        <dbReference type="Rhea" id="RHEA-COMP:19498"/>
        <dbReference type="Rhea" id="RHEA-COMP:19501"/>
        <dbReference type="ChEBI" id="CHEBI:15378"/>
        <dbReference type="ChEBI" id="CHEBI:29999"/>
        <dbReference type="ChEBI" id="CHEBI:57683"/>
        <dbReference type="ChEBI" id="CHEBI:58211"/>
        <dbReference type="ChEBI" id="CHEBI:137321"/>
        <dbReference type="EC" id="2.4.1.109"/>
    </reaction>
</comment>
<comment type="catalytic activity">
    <reaction evidence="12 14">
        <text>a di-trans,poly-cis-dolichyl beta-D-mannosyl phosphate + L-threonyl-[protein] = 3-O-(alpha-D-mannosyl)-L-threonyl-[protein] + a di-trans,poly-cis-dolichyl phosphate + H(+)</text>
        <dbReference type="Rhea" id="RHEA:53396"/>
        <dbReference type="Rhea" id="RHEA-COMP:11060"/>
        <dbReference type="Rhea" id="RHEA-COMP:13547"/>
        <dbReference type="Rhea" id="RHEA-COMP:19498"/>
        <dbReference type="Rhea" id="RHEA-COMP:19501"/>
        <dbReference type="ChEBI" id="CHEBI:15378"/>
        <dbReference type="ChEBI" id="CHEBI:30013"/>
        <dbReference type="ChEBI" id="CHEBI:57683"/>
        <dbReference type="ChEBI" id="CHEBI:58211"/>
        <dbReference type="ChEBI" id="CHEBI:137323"/>
        <dbReference type="EC" id="2.4.1.109"/>
    </reaction>
</comment>
<feature type="domain" description="MIR" evidence="16">
    <location>
        <begin position="398"/>
        <end position="452"/>
    </location>
</feature>
<dbReference type="SMART" id="SM00472">
    <property type="entry name" value="MIR"/>
    <property type="match status" value="3"/>
</dbReference>
<keyword evidence="8" id="KW-0677">Repeat</keyword>
<keyword evidence="11 14" id="KW-0472">Membrane</keyword>